<sequence>AILYVCLLTTSVWLVRTWRKSWNLPPGPRPIPFFGNILQLPREMQWLTYYKWARQYGPIVYLRFFNERVFVLNTQAAANDILQKKSATASSRPDNMVLASDLY</sequence>
<name>A0ACB8QV46_9AGAM</name>
<evidence type="ECO:0000313" key="2">
    <source>
        <dbReference type="Proteomes" id="UP000814128"/>
    </source>
</evidence>
<comment type="caution">
    <text evidence="1">The sequence shown here is derived from an EMBL/GenBank/DDBJ whole genome shotgun (WGS) entry which is preliminary data.</text>
</comment>
<reference evidence="1" key="2">
    <citation type="journal article" date="2022" name="New Phytol.">
        <title>Evolutionary transition to the ectomycorrhizal habit in the genomes of a hyperdiverse lineage of mushroom-forming fungi.</title>
        <authorList>
            <person name="Looney B."/>
            <person name="Miyauchi S."/>
            <person name="Morin E."/>
            <person name="Drula E."/>
            <person name="Courty P.E."/>
            <person name="Kohler A."/>
            <person name="Kuo A."/>
            <person name="LaButti K."/>
            <person name="Pangilinan J."/>
            <person name="Lipzen A."/>
            <person name="Riley R."/>
            <person name="Andreopoulos W."/>
            <person name="He G."/>
            <person name="Johnson J."/>
            <person name="Nolan M."/>
            <person name="Tritt A."/>
            <person name="Barry K.W."/>
            <person name="Grigoriev I.V."/>
            <person name="Nagy L.G."/>
            <person name="Hibbett D."/>
            <person name="Henrissat B."/>
            <person name="Matheny P.B."/>
            <person name="Labbe J."/>
            <person name="Martin F.M."/>
        </authorList>
    </citation>
    <scope>NUCLEOTIDE SEQUENCE</scope>
    <source>
        <strain evidence="1">EC-137</strain>
    </source>
</reference>
<reference evidence="1" key="1">
    <citation type="submission" date="2021-02" db="EMBL/GenBank/DDBJ databases">
        <authorList>
            <consortium name="DOE Joint Genome Institute"/>
            <person name="Ahrendt S."/>
            <person name="Looney B.P."/>
            <person name="Miyauchi S."/>
            <person name="Morin E."/>
            <person name="Drula E."/>
            <person name="Courty P.E."/>
            <person name="Chicoki N."/>
            <person name="Fauchery L."/>
            <person name="Kohler A."/>
            <person name="Kuo A."/>
            <person name="Labutti K."/>
            <person name="Pangilinan J."/>
            <person name="Lipzen A."/>
            <person name="Riley R."/>
            <person name="Andreopoulos W."/>
            <person name="He G."/>
            <person name="Johnson J."/>
            <person name="Barry K.W."/>
            <person name="Grigoriev I.V."/>
            <person name="Nagy L."/>
            <person name="Hibbett D."/>
            <person name="Henrissat B."/>
            <person name="Matheny P.B."/>
            <person name="Labbe J."/>
            <person name="Martin F."/>
        </authorList>
    </citation>
    <scope>NUCLEOTIDE SEQUENCE</scope>
    <source>
        <strain evidence="1">EC-137</strain>
    </source>
</reference>
<feature type="non-terminal residue" evidence="1">
    <location>
        <position position="103"/>
    </location>
</feature>
<dbReference type="Proteomes" id="UP000814128">
    <property type="component" value="Unassembled WGS sequence"/>
</dbReference>
<proteinExistence type="predicted"/>
<gene>
    <name evidence="1" type="ORF">K488DRAFT_18409</name>
</gene>
<feature type="non-terminal residue" evidence="1">
    <location>
        <position position="1"/>
    </location>
</feature>
<accession>A0ACB8QV46</accession>
<organism evidence="1 2">
    <name type="scientific">Vararia minispora EC-137</name>
    <dbReference type="NCBI Taxonomy" id="1314806"/>
    <lineage>
        <taxon>Eukaryota</taxon>
        <taxon>Fungi</taxon>
        <taxon>Dikarya</taxon>
        <taxon>Basidiomycota</taxon>
        <taxon>Agaricomycotina</taxon>
        <taxon>Agaricomycetes</taxon>
        <taxon>Russulales</taxon>
        <taxon>Lachnocladiaceae</taxon>
        <taxon>Vararia</taxon>
    </lineage>
</organism>
<keyword evidence="2" id="KW-1185">Reference proteome</keyword>
<dbReference type="EMBL" id="MU273481">
    <property type="protein sequence ID" value="KAI0035650.1"/>
    <property type="molecule type" value="Genomic_DNA"/>
</dbReference>
<evidence type="ECO:0000313" key="1">
    <source>
        <dbReference type="EMBL" id="KAI0035650.1"/>
    </source>
</evidence>
<protein>
    <submittedName>
        <fullName evidence="1">Uncharacterized protein</fullName>
    </submittedName>
</protein>